<accession>A0ABQ5W5Z1</accession>
<evidence type="ECO:0000313" key="2">
    <source>
        <dbReference type="EMBL" id="GLQ55030.1"/>
    </source>
</evidence>
<evidence type="ECO:0000256" key="1">
    <source>
        <dbReference type="SAM" id="MobiDB-lite"/>
    </source>
</evidence>
<reference evidence="3" key="1">
    <citation type="journal article" date="2019" name="Int. J. Syst. Evol. Microbiol.">
        <title>The Global Catalogue of Microorganisms (GCM) 10K type strain sequencing project: providing services to taxonomists for standard genome sequencing and annotation.</title>
        <authorList>
            <consortium name="The Broad Institute Genomics Platform"/>
            <consortium name="The Broad Institute Genome Sequencing Center for Infectious Disease"/>
            <person name="Wu L."/>
            <person name="Ma J."/>
        </authorList>
    </citation>
    <scope>NUCLEOTIDE SEQUENCE [LARGE SCALE GENOMIC DNA]</scope>
    <source>
        <strain evidence="3">NBRC 112416</strain>
    </source>
</reference>
<sequence length="91" mass="9255">MFLVRSAFWLTVAFLVIKPGIDLDKAAGDLSNQALSAGRQVIAQSLTAEDCDSLACVGGKAVIAAAIADSAPSVPAAAPVPLPRPRPERAG</sequence>
<protein>
    <submittedName>
        <fullName evidence="2">Uncharacterized protein</fullName>
    </submittedName>
</protein>
<name>A0ABQ5W5Z1_9HYPH</name>
<keyword evidence="3" id="KW-1185">Reference proteome</keyword>
<dbReference type="RefSeq" id="WP_284340470.1">
    <property type="nucleotide sequence ID" value="NZ_BSNS01000011.1"/>
</dbReference>
<gene>
    <name evidence="2" type="ORF">GCM10010862_22890</name>
</gene>
<dbReference type="EMBL" id="BSNS01000011">
    <property type="protein sequence ID" value="GLQ55030.1"/>
    <property type="molecule type" value="Genomic_DNA"/>
</dbReference>
<organism evidence="2 3">
    <name type="scientific">Devosia nitrariae</name>
    <dbReference type="NCBI Taxonomy" id="2071872"/>
    <lineage>
        <taxon>Bacteria</taxon>
        <taxon>Pseudomonadati</taxon>
        <taxon>Pseudomonadota</taxon>
        <taxon>Alphaproteobacteria</taxon>
        <taxon>Hyphomicrobiales</taxon>
        <taxon>Devosiaceae</taxon>
        <taxon>Devosia</taxon>
    </lineage>
</organism>
<feature type="region of interest" description="Disordered" evidence="1">
    <location>
        <begin position="72"/>
        <end position="91"/>
    </location>
</feature>
<evidence type="ECO:0000313" key="3">
    <source>
        <dbReference type="Proteomes" id="UP001156691"/>
    </source>
</evidence>
<dbReference type="Proteomes" id="UP001156691">
    <property type="component" value="Unassembled WGS sequence"/>
</dbReference>
<proteinExistence type="predicted"/>
<comment type="caution">
    <text evidence="2">The sequence shown here is derived from an EMBL/GenBank/DDBJ whole genome shotgun (WGS) entry which is preliminary data.</text>
</comment>